<name>A0A1H2Y141_9FLAO</name>
<dbReference type="PROSITE" id="PS51257">
    <property type="entry name" value="PROKAR_LIPOPROTEIN"/>
    <property type="match status" value="1"/>
</dbReference>
<gene>
    <name evidence="1" type="ORF">SAMN05444420_10670</name>
</gene>
<dbReference type="RefSeq" id="WP_016419216.1">
    <property type="nucleotide sequence ID" value="NZ_FNND01000006.1"/>
</dbReference>
<sequence length="165" mass="18445">MKNILYLLLVLFLAGCENDDICADEVLTPRLIIRVHDKTTPRRTKMVNNLLVMGKDRYQIIQPIATTDSLVLPLKLTSGETSFLLAKDAVIDSTGVLVSGSVSELKITATPSQEFLSKGCGYRVTYNDLSATFSSVDGYTSWVERVHVLFRKLDNEKKASIHIFY</sequence>
<dbReference type="EMBL" id="FNND01000006">
    <property type="protein sequence ID" value="SDW98780.1"/>
    <property type="molecule type" value="Genomic_DNA"/>
</dbReference>
<comment type="caution">
    <text evidence="1">The sequence shown here is derived from an EMBL/GenBank/DDBJ whole genome shotgun (WGS) entry which is preliminary data.</text>
</comment>
<organism evidence="1 2">
    <name type="scientific">Capnocytophaga granulosa</name>
    <dbReference type="NCBI Taxonomy" id="45242"/>
    <lineage>
        <taxon>Bacteria</taxon>
        <taxon>Pseudomonadati</taxon>
        <taxon>Bacteroidota</taxon>
        <taxon>Flavobacteriia</taxon>
        <taxon>Flavobacteriales</taxon>
        <taxon>Flavobacteriaceae</taxon>
        <taxon>Capnocytophaga</taxon>
    </lineage>
</organism>
<dbReference type="Pfam" id="PF20050">
    <property type="entry name" value="DUF6452"/>
    <property type="match status" value="1"/>
</dbReference>
<proteinExistence type="predicted"/>
<evidence type="ECO:0008006" key="3">
    <source>
        <dbReference type="Google" id="ProtNLM"/>
    </source>
</evidence>
<evidence type="ECO:0000313" key="2">
    <source>
        <dbReference type="Proteomes" id="UP000182771"/>
    </source>
</evidence>
<dbReference type="InterPro" id="IPR045607">
    <property type="entry name" value="DUF6452"/>
</dbReference>
<dbReference type="AlphaFoldDB" id="A0A1H2Y141"/>
<dbReference type="Proteomes" id="UP000182771">
    <property type="component" value="Unassembled WGS sequence"/>
</dbReference>
<dbReference type="OrthoDB" id="663527at2"/>
<dbReference type="GeneID" id="85018258"/>
<evidence type="ECO:0000313" key="1">
    <source>
        <dbReference type="EMBL" id="SDW98780.1"/>
    </source>
</evidence>
<keyword evidence="2" id="KW-1185">Reference proteome</keyword>
<reference evidence="1 2" key="1">
    <citation type="submission" date="2016-10" db="EMBL/GenBank/DDBJ databases">
        <authorList>
            <person name="Varghese N."/>
            <person name="Submissions S."/>
        </authorList>
    </citation>
    <scope>NUCLEOTIDE SEQUENCE [LARGE SCALE GENOMIC DNA]</scope>
    <source>
        <strain evidence="1 2">DSM 11449</strain>
    </source>
</reference>
<protein>
    <recommendedName>
        <fullName evidence="3">Lipoprotein</fullName>
    </recommendedName>
</protein>
<accession>A0A1H2Y141</accession>